<reference evidence="3" key="1">
    <citation type="submission" date="2016-10" db="EMBL/GenBank/DDBJ databases">
        <authorList>
            <person name="Varghese N."/>
        </authorList>
    </citation>
    <scope>NUCLEOTIDE SEQUENCE [LARGE SCALE GENOMIC DNA]</scope>
    <source>
        <strain evidence="3">DSM 20406</strain>
    </source>
</reference>
<evidence type="ECO:0000256" key="1">
    <source>
        <dbReference type="SAM" id="Coils"/>
    </source>
</evidence>
<name>A0A1H6V278_9FIRM</name>
<evidence type="ECO:0000313" key="3">
    <source>
        <dbReference type="Proteomes" id="UP000183028"/>
    </source>
</evidence>
<protein>
    <submittedName>
        <fullName evidence="2">Uncharacterized protein</fullName>
    </submittedName>
</protein>
<organism evidence="2 3">
    <name type="scientific">Sharpea azabuensis</name>
    <dbReference type="NCBI Taxonomy" id="322505"/>
    <lineage>
        <taxon>Bacteria</taxon>
        <taxon>Bacillati</taxon>
        <taxon>Bacillota</taxon>
        <taxon>Erysipelotrichia</taxon>
        <taxon>Erysipelotrichales</taxon>
        <taxon>Coprobacillaceae</taxon>
        <taxon>Sharpea</taxon>
    </lineage>
</organism>
<keyword evidence="3" id="KW-1185">Reference proteome</keyword>
<dbReference type="EMBL" id="FNYK01000040">
    <property type="protein sequence ID" value="SEI97084.1"/>
    <property type="molecule type" value="Genomic_DNA"/>
</dbReference>
<dbReference type="AlphaFoldDB" id="A0A1H6V278"/>
<proteinExistence type="predicted"/>
<dbReference type="InterPro" id="IPR057369">
    <property type="entry name" value="VG15"/>
</dbReference>
<feature type="coiled-coil region" evidence="1">
    <location>
        <begin position="257"/>
        <end position="284"/>
    </location>
</feature>
<dbReference type="Pfam" id="PF25310">
    <property type="entry name" value="VG15"/>
    <property type="match status" value="1"/>
</dbReference>
<keyword evidence="1" id="KW-0175">Coiled coil</keyword>
<evidence type="ECO:0000313" key="2">
    <source>
        <dbReference type="EMBL" id="SEI97084.1"/>
    </source>
</evidence>
<accession>A0A1H6V278</accession>
<dbReference type="Proteomes" id="UP000183028">
    <property type="component" value="Unassembled WGS sequence"/>
</dbReference>
<sequence length="335" mass="38161">MAVTQMKISQASWEAYVSTLAKINKKAAVMTQAYIDRHGVGDTKRLVDFANEVIKTYGSANGALACQMYNELARLQDASVPDAEMAELPDYPEVARAVYGTINNQHSTIPATVERMTKQVGADTMLKNARRDNAEWAWVPNGAETCAFCITLASQGWMPASRAQLNGSHAEHIHANCMCEFAIRFDRETEIDGYDPDKYYDMYMNASDDNDSVKKINALRRELYEDKKKIKYKGGLSLHGNNANGSMKLDIQLFAEKDIKNQKSASLKRAIRKYEKQIKVHEEKIANPEKFSWWAGTDERRKAGLKKHWEKEIKTFNQNIDDRIKELKKRGDYDE</sequence>
<gene>
    <name evidence="2" type="ORF">SAMN04487834_104017</name>
</gene>